<evidence type="ECO:0000256" key="13">
    <source>
        <dbReference type="SAM" id="MobiDB-lite"/>
    </source>
</evidence>
<evidence type="ECO:0000256" key="6">
    <source>
        <dbReference type="ARBA" id="ARBA00022617"/>
    </source>
</evidence>
<proteinExistence type="inferred from homology"/>
<dbReference type="Gene3D" id="1.10.10.1100">
    <property type="entry name" value="BFD-like [2Fe-2S]-binding domain"/>
    <property type="match status" value="1"/>
</dbReference>
<dbReference type="Pfam" id="PF07992">
    <property type="entry name" value="Pyr_redox_2"/>
    <property type="match status" value="1"/>
</dbReference>
<dbReference type="InterPro" id="IPR041854">
    <property type="entry name" value="BFD-like_2Fe2S-bd_dom_sf"/>
</dbReference>
<gene>
    <name evidence="17" type="ORF">HMPREF0724_13206</name>
</gene>
<evidence type="ECO:0000313" key="17">
    <source>
        <dbReference type="EMBL" id="EGD23389.1"/>
    </source>
</evidence>
<dbReference type="PRINTS" id="PR00368">
    <property type="entry name" value="FADPNR"/>
</dbReference>
<dbReference type="Gene3D" id="3.30.390.30">
    <property type="match status" value="1"/>
</dbReference>
<evidence type="ECO:0000256" key="2">
    <source>
        <dbReference type="ARBA" id="ARBA00001966"/>
    </source>
</evidence>
<dbReference type="PRINTS" id="PR00411">
    <property type="entry name" value="PNDRDTASEI"/>
</dbReference>
<keyword evidence="8" id="KW-0479">Metal-binding</keyword>
<feature type="domain" description="BFD-like [2Fe-2S]-binding" evidence="14">
    <location>
        <begin position="435"/>
        <end position="481"/>
    </location>
</feature>
<evidence type="ECO:0000256" key="4">
    <source>
        <dbReference type="ARBA" id="ARBA00005096"/>
    </source>
</evidence>
<dbReference type="HOGENOM" id="CLU_003291_4_4_11"/>
<evidence type="ECO:0000256" key="11">
    <source>
        <dbReference type="ARBA" id="ARBA00023004"/>
    </source>
</evidence>
<name>E9T3G5_RHOHA</name>
<keyword evidence="7" id="KW-0285">Flavoprotein</keyword>
<dbReference type="PANTHER" id="PTHR43809">
    <property type="entry name" value="NITRITE REDUCTASE (NADH) LARGE SUBUNIT"/>
    <property type="match status" value="1"/>
</dbReference>
<sequence>MRGAAGAGPGGGPVSRVVIVGNGMAGARLAEELRRRERDPARLGIVVFGAEPRAAYNRILLSNVLAGSITARDTRLRPDDWWVRNHVDVRTGVRVTGIDTATRTVCGDDGTTLGYDELVFATGSVPFVPRIEGMSADDSDVVAFRTVEDCARIAQAAGPGCRAVVLGGGLLGLEAARGLLLRGADVTVVHPRAVPMERQLDEGGGRVLTRVLTSLGMRVVLERRAVALRRNASGRALVLDDGTELLADLVVLTAGIRPATELASAVGATVEHGIVVDDALRTGVPHVWAIGECAQHRGEVYGLVQPGWEQAEVVADRITGADATAEYHGTPPVTRLKAHDIDLASMGDVSADLHDGELEVLTVADPARGRYAKLVVADGRIAGAVLLGCPDTVGTVTQLFDAKLPVPQDRMSLLTGRTGAASETASPAGMPGGAVICRCNSVTKAHLTGAWRAGARSVGALATATRATTGCGGCSSAVEGICDWLRTTDPRNEHDEDTTQRARKEGAA</sequence>
<dbReference type="PANTHER" id="PTHR43809:SF1">
    <property type="entry name" value="NITRITE REDUCTASE (NADH) LARGE SUBUNIT"/>
    <property type="match status" value="1"/>
</dbReference>
<feature type="domain" description="FAD/NAD(P)-binding" evidence="15">
    <location>
        <begin position="16"/>
        <end position="303"/>
    </location>
</feature>
<accession>E9T3G5</accession>
<dbReference type="GO" id="GO:0046872">
    <property type="term" value="F:metal ion binding"/>
    <property type="evidence" value="ECO:0007669"/>
    <property type="project" value="UniProtKB-KW"/>
</dbReference>
<evidence type="ECO:0000256" key="10">
    <source>
        <dbReference type="ARBA" id="ARBA00023002"/>
    </source>
</evidence>
<dbReference type="Proteomes" id="UP000004245">
    <property type="component" value="Unassembled WGS sequence"/>
</dbReference>
<dbReference type="InterPro" id="IPR036188">
    <property type="entry name" value="FAD/NAD-bd_sf"/>
</dbReference>
<evidence type="ECO:0000256" key="8">
    <source>
        <dbReference type="ARBA" id="ARBA00022723"/>
    </source>
</evidence>
<comment type="caution">
    <text evidence="17">The sequence shown here is derived from an EMBL/GenBank/DDBJ whole genome shotgun (WGS) entry which is preliminary data.</text>
</comment>
<dbReference type="InterPro" id="IPR041575">
    <property type="entry name" value="Rubredoxin_C"/>
</dbReference>
<evidence type="ECO:0000259" key="15">
    <source>
        <dbReference type="Pfam" id="PF07992"/>
    </source>
</evidence>
<dbReference type="Pfam" id="PF04324">
    <property type="entry name" value="Fer2_BFD"/>
    <property type="match status" value="1"/>
</dbReference>
<evidence type="ECO:0000256" key="5">
    <source>
        <dbReference type="ARBA" id="ARBA00010429"/>
    </source>
</evidence>
<dbReference type="InterPro" id="IPR016156">
    <property type="entry name" value="FAD/NAD-linked_Rdtase_dimer_sf"/>
</dbReference>
<dbReference type="STRING" id="43767.A6I91_04065"/>
<evidence type="ECO:0000313" key="18">
    <source>
        <dbReference type="Proteomes" id="UP000004245"/>
    </source>
</evidence>
<comment type="cofactor">
    <cofactor evidence="3">
        <name>FAD</name>
        <dbReference type="ChEBI" id="CHEBI:57692"/>
    </cofactor>
</comment>
<dbReference type="AlphaFoldDB" id="E9T3G5"/>
<feature type="domain" description="NADH-rubredoxin oxidoreductase C-terminal" evidence="16">
    <location>
        <begin position="332"/>
        <end position="388"/>
    </location>
</feature>
<keyword evidence="9" id="KW-0274">FAD</keyword>
<protein>
    <submittedName>
        <fullName evidence="17">Pyridine nucleotide-disulfide oxidoreductase</fullName>
    </submittedName>
</protein>
<evidence type="ECO:0000256" key="1">
    <source>
        <dbReference type="ARBA" id="ARBA00001929"/>
    </source>
</evidence>
<keyword evidence="10" id="KW-0560">Oxidoreductase</keyword>
<feature type="region of interest" description="Disordered" evidence="13">
    <location>
        <begin position="487"/>
        <end position="508"/>
    </location>
</feature>
<comment type="cofactor">
    <cofactor evidence="2">
        <name>[4Fe-4S] cluster</name>
        <dbReference type="ChEBI" id="CHEBI:49883"/>
    </cofactor>
</comment>
<comment type="pathway">
    <text evidence="4">Nitrogen metabolism; nitrate reduction (assimilation).</text>
</comment>
<evidence type="ECO:0000256" key="3">
    <source>
        <dbReference type="ARBA" id="ARBA00001974"/>
    </source>
</evidence>
<dbReference type="Gene3D" id="3.50.50.60">
    <property type="entry name" value="FAD/NAD(P)-binding domain"/>
    <property type="match status" value="2"/>
</dbReference>
<dbReference type="InterPro" id="IPR052034">
    <property type="entry name" value="NasD-like"/>
</dbReference>
<organism evidence="17 18">
    <name type="scientific">Prescottella equi ATCC 33707</name>
    <dbReference type="NCBI Taxonomy" id="525370"/>
    <lineage>
        <taxon>Bacteria</taxon>
        <taxon>Bacillati</taxon>
        <taxon>Actinomycetota</taxon>
        <taxon>Actinomycetes</taxon>
        <taxon>Mycobacteriales</taxon>
        <taxon>Nocardiaceae</taxon>
        <taxon>Prescottella</taxon>
    </lineage>
</organism>
<dbReference type="GO" id="GO:0016491">
    <property type="term" value="F:oxidoreductase activity"/>
    <property type="evidence" value="ECO:0007669"/>
    <property type="project" value="UniProtKB-KW"/>
</dbReference>
<evidence type="ECO:0000256" key="12">
    <source>
        <dbReference type="ARBA" id="ARBA00023014"/>
    </source>
</evidence>
<dbReference type="InterPro" id="IPR023753">
    <property type="entry name" value="FAD/NAD-binding_dom"/>
</dbReference>
<dbReference type="EMBL" id="ADNW02000013">
    <property type="protein sequence ID" value="EGD23389.1"/>
    <property type="molecule type" value="Genomic_DNA"/>
</dbReference>
<evidence type="ECO:0000256" key="9">
    <source>
        <dbReference type="ARBA" id="ARBA00022827"/>
    </source>
</evidence>
<evidence type="ECO:0000259" key="16">
    <source>
        <dbReference type="Pfam" id="PF18267"/>
    </source>
</evidence>
<comment type="cofactor">
    <cofactor evidence="1">
        <name>siroheme</name>
        <dbReference type="ChEBI" id="CHEBI:60052"/>
    </cofactor>
</comment>
<keyword evidence="6" id="KW-0349">Heme</keyword>
<comment type="similarity">
    <text evidence="5">Belongs to the nitrite and sulfite reductase 4Fe-4S domain family.</text>
</comment>
<dbReference type="Pfam" id="PF18267">
    <property type="entry name" value="Rubredoxin_C"/>
    <property type="match status" value="1"/>
</dbReference>
<keyword evidence="18" id="KW-1185">Reference proteome</keyword>
<evidence type="ECO:0000256" key="7">
    <source>
        <dbReference type="ARBA" id="ARBA00022630"/>
    </source>
</evidence>
<keyword evidence="12" id="KW-0411">Iron-sulfur</keyword>
<dbReference type="SUPFAM" id="SSF51905">
    <property type="entry name" value="FAD/NAD(P)-binding domain"/>
    <property type="match status" value="2"/>
</dbReference>
<keyword evidence="11" id="KW-0408">Iron</keyword>
<dbReference type="GO" id="GO:0051536">
    <property type="term" value="F:iron-sulfur cluster binding"/>
    <property type="evidence" value="ECO:0007669"/>
    <property type="project" value="UniProtKB-KW"/>
</dbReference>
<dbReference type="InterPro" id="IPR007419">
    <property type="entry name" value="BFD-like_2Fe2S-bd_dom"/>
</dbReference>
<reference evidence="17" key="1">
    <citation type="submission" date="2011-01" db="EMBL/GenBank/DDBJ databases">
        <authorList>
            <person name="Muzny D."/>
            <person name="Qin X."/>
            <person name="Buhay C."/>
            <person name="Dugan-Rocha S."/>
            <person name="Ding Y."/>
            <person name="Chen G."/>
            <person name="Hawes A."/>
            <person name="Holder M."/>
            <person name="Jhangiani S."/>
            <person name="Johnson A."/>
            <person name="Khan Z."/>
            <person name="Li Z."/>
            <person name="Liu W."/>
            <person name="Liu X."/>
            <person name="Perez L."/>
            <person name="Shen H."/>
            <person name="Wang Q."/>
            <person name="Watt J."/>
            <person name="Xi L."/>
            <person name="Xin Y."/>
            <person name="Zhou J."/>
            <person name="Deng J."/>
            <person name="Jiang H."/>
            <person name="Liu Y."/>
            <person name="Qu J."/>
            <person name="Song X.-Z."/>
            <person name="Zhang L."/>
            <person name="Villasana D."/>
            <person name="Johnson A."/>
            <person name="Liu J."/>
            <person name="Liyanage D."/>
            <person name="Lorensuhewa L."/>
            <person name="Robinson T."/>
            <person name="Song A."/>
            <person name="Song B.-B."/>
            <person name="Dinh H."/>
            <person name="Thornton R."/>
            <person name="Coyle M."/>
            <person name="Francisco L."/>
            <person name="Jackson L."/>
            <person name="Javaid M."/>
            <person name="Korchina V."/>
            <person name="Kovar C."/>
            <person name="Mata R."/>
            <person name="Mathew T."/>
            <person name="Ngo R."/>
            <person name="Nguyen L."/>
            <person name="Nguyen N."/>
            <person name="Okwuonu G."/>
            <person name="Ongeri F."/>
            <person name="Pham C."/>
            <person name="Simmons D."/>
            <person name="Wilczek-Boney K."/>
            <person name="Hale W."/>
            <person name="Jakkamsetti A."/>
            <person name="Pham P."/>
            <person name="Ruth R."/>
            <person name="San Lucas F."/>
            <person name="Warren J."/>
            <person name="Zhang J."/>
            <person name="Zhao Z."/>
            <person name="Zhou C."/>
            <person name="Zhu D."/>
            <person name="Lee S."/>
            <person name="Bess C."/>
            <person name="Blankenburg K."/>
            <person name="Forbes L."/>
            <person name="Fu Q."/>
            <person name="Gubbala S."/>
            <person name="Hirani K."/>
            <person name="Jayaseelan J.C."/>
            <person name="Lara F."/>
            <person name="Munidasa M."/>
            <person name="Palculict T."/>
            <person name="Patil S."/>
            <person name="Pu L.-L."/>
            <person name="Saada N."/>
            <person name="Tang L."/>
            <person name="Weissenberger G."/>
            <person name="Zhu Y."/>
            <person name="Hemphill L."/>
            <person name="Shang Y."/>
            <person name="Youmans B."/>
            <person name="Ayvaz T."/>
            <person name="Ross M."/>
            <person name="Santibanez J."/>
            <person name="Aqrawi P."/>
            <person name="Gross S."/>
            <person name="Joshi V."/>
            <person name="Fowler G."/>
            <person name="Nazareth L."/>
            <person name="Reid J."/>
            <person name="Worley K."/>
            <person name="Petrosino J."/>
            <person name="Highlander S."/>
            <person name="Gibbs R."/>
        </authorList>
    </citation>
    <scope>NUCLEOTIDE SEQUENCE [LARGE SCALE GENOMIC DNA]</scope>
    <source>
        <strain evidence="17">ATCC 33707</strain>
    </source>
</reference>
<evidence type="ECO:0000259" key="14">
    <source>
        <dbReference type="Pfam" id="PF04324"/>
    </source>
</evidence>